<dbReference type="Pfam" id="PF14529">
    <property type="entry name" value="Exo_endo_phos_2"/>
    <property type="match status" value="1"/>
</dbReference>
<dbReference type="SUPFAM" id="SSF56219">
    <property type="entry name" value="DNase I-like"/>
    <property type="match status" value="1"/>
</dbReference>
<keyword evidence="4" id="KW-1185">Reference proteome</keyword>
<gene>
    <name evidence="3" type="ORF">PHYBLDRAFT_176072</name>
</gene>
<dbReference type="STRING" id="763407.A0A167J8E6"/>
<accession>A0A167J8E6</accession>
<sequence>MSTLLPSSVMQGMSPDLASFLGNMQAQFMSLQQRTNELESLAATNARLTAQLVNAEKLIADLRSQLASQGNCQITTNASTSSAPITPKEPGTEASTWATTAAAAHNSVVVPTALSVRKTPRPPSVHRVAASARMFAIPTGPKGYQYVYIPRSRRLTHREVRSSLKTLGVDTGRILDINFPVKNVVGILVHNQYAEKFQTTLTTVAIEILDAFDPLDPKNIADPKYKSLSDSELEEVAAELHSDCCLKALKYLHPHVAVPVGHFFCDQGWISKEDIPVHSVSGPGAGIHDFQSPSRRTSLLPPSRLPTSWSQIHLYGSPVAGSYRGSMGVSVLISPSCPYPVTQIPMSSNYALAIKIGSLRIVCLYLPPSMFTHDALAVLSSIPLTNDTIICGDFNSRLGSLTGLALCQWLEERALTVVNDQLSLCTPTFISFRQNVKISSIIDLFITNTSLTNATLNIHTDLSLNSDHRLLSLSFTYAINSTSHAPPPSCKTCNLSRLQEPDVLKLYAYTFVTNFTNLKSTLQSTFEHPPSSRPPIDALTDEFNSLIYNSLILQAAAEHHNFCYKKWRHACGIDRIHWWDKHLKAQAEFRHQVQSSKRQSWHAFCKSMEQDFSKATSKTKQLKRRQQSQHMFQHSDGPATAATITCEHLASVYSGSILPDQRPPPPLHSTSLPFASANSPFVSSVVEGCMQFMPNRKAPGPDHIRAEMLKVIRPQIAPLLSLLFTIYIFGPSVVTHRCSGALAAMATLTAVGACRSDFSLLLSSCLFKTFIRPKFEYGLAITCLLQKDVLLLEKIQDKCLRMIVGGHATSSTAVLKHICNLPSMTFCVDILKTKFCLRAHTLPSACLLSLLYSHHLQASTLSTLHTNLLFTSIPSDLNCSSRIKLSKHFEFFRQEKFAHFRLTNTKILIQACHPLLEVDPVLFLPATRIEHGCLVRWRMDWLPDAISNSASQSHLSCSLNFQHHPQMKTTSLTLLYQHYQSRLHIQALYIGKLFLQYYGILTCYEILMTTTHMKPIMFASIQFYHQSIRNIASTIASIVKHDASTLPTTASIVKKKFSIVPVILAPIFTFSLPIAAISRSSPNMLQLLPANCIQSLPAELVTFLTSMQSQFNALNERTAYLESLAAENVQLHAQLANSTADLGTAASTWATKTSLILPAKTPQVPSARRVAASQRLFSDKTGPDGFEYVYIPCSRHITHSKVRRSLRTLGVNTGRLLDINFPARGVISILVHVQYLEEFKSQLASAKVSLVNNFDPFHPKNVADPKFANLSVSGLKTQTLFLRSHLVLLVAHFFVQSGWIGIEEIPAQPVAEHFGDAPNKKRALDALTAMIE</sequence>
<dbReference type="Gene3D" id="3.60.10.10">
    <property type="entry name" value="Endonuclease/exonuclease/phosphatase"/>
    <property type="match status" value="1"/>
</dbReference>
<name>A0A167J8E6_PHYB8</name>
<dbReference type="PANTHER" id="PTHR36688:SF2">
    <property type="entry name" value="ENDONUCLEASE_EXONUCLEASE_PHOSPHATASE DOMAIN-CONTAINING PROTEIN"/>
    <property type="match status" value="1"/>
</dbReference>
<dbReference type="OrthoDB" id="2283106at2759"/>
<dbReference type="InterPro" id="IPR036691">
    <property type="entry name" value="Endo/exonu/phosph_ase_sf"/>
</dbReference>
<evidence type="ECO:0000313" key="4">
    <source>
        <dbReference type="Proteomes" id="UP000077315"/>
    </source>
</evidence>
<dbReference type="RefSeq" id="XP_018283517.1">
    <property type="nucleotide sequence ID" value="XM_018437644.1"/>
</dbReference>
<dbReference type="VEuPathDB" id="FungiDB:PHYBLDRAFT_176072"/>
<dbReference type="InParanoid" id="A0A167J8E6"/>
<dbReference type="InterPro" id="IPR005135">
    <property type="entry name" value="Endo/exonuclease/phosphatase"/>
</dbReference>
<reference evidence="4" key="1">
    <citation type="submission" date="2015-06" db="EMBL/GenBank/DDBJ databases">
        <title>Expansion of signal transduction pathways in fungi by whole-genome duplication.</title>
        <authorList>
            <consortium name="DOE Joint Genome Institute"/>
            <person name="Corrochano L.M."/>
            <person name="Kuo A."/>
            <person name="Marcet-Houben M."/>
            <person name="Polaino S."/>
            <person name="Salamov A."/>
            <person name="Villalobos J.M."/>
            <person name="Alvarez M.I."/>
            <person name="Avalos J."/>
            <person name="Benito E.P."/>
            <person name="Benoit I."/>
            <person name="Burger G."/>
            <person name="Camino L.P."/>
            <person name="Canovas D."/>
            <person name="Cerda-Olmedo E."/>
            <person name="Cheng J.-F."/>
            <person name="Dominguez A."/>
            <person name="Elias M."/>
            <person name="Eslava A.P."/>
            <person name="Glaser F."/>
            <person name="Grimwood J."/>
            <person name="Gutierrez G."/>
            <person name="Heitman J."/>
            <person name="Henrissat B."/>
            <person name="Iturriaga E.A."/>
            <person name="Lang B.F."/>
            <person name="Lavin J.L."/>
            <person name="Lee S."/>
            <person name="Li W."/>
            <person name="Lindquist E."/>
            <person name="Lopez-Garcia S."/>
            <person name="Luque E.M."/>
            <person name="Marcos A.T."/>
            <person name="Martin J."/>
            <person name="McCluskey K."/>
            <person name="Medina H.R."/>
            <person name="Miralles-Duran A."/>
            <person name="Miyazaki A."/>
            <person name="Munoz-Torres E."/>
            <person name="Oguiza J.A."/>
            <person name="Ohm R."/>
            <person name="Olmedo M."/>
            <person name="Orejas M."/>
            <person name="Ortiz-Castellanos L."/>
            <person name="Pisabarro A.G."/>
            <person name="Rodriguez-Romero J."/>
            <person name="Ruiz-Herrera J."/>
            <person name="Ruiz-Vazquez R."/>
            <person name="Sanz C."/>
            <person name="Schackwitz W."/>
            <person name="Schmutz J."/>
            <person name="Shahriari M."/>
            <person name="Shelest E."/>
            <person name="Silva-Franco F."/>
            <person name="Soanes D."/>
            <person name="Syed K."/>
            <person name="Tagua V.G."/>
            <person name="Talbot N.J."/>
            <person name="Thon M."/>
            <person name="De vries R.P."/>
            <person name="Wiebenga A."/>
            <person name="Yadav J.S."/>
            <person name="Braun E.L."/>
            <person name="Baker S."/>
            <person name="Garre V."/>
            <person name="Horwitz B."/>
            <person name="Torres-Martinez S."/>
            <person name="Idnurm A."/>
            <person name="Herrera-Estrella A."/>
            <person name="Gabaldon T."/>
            <person name="Grigoriev I.V."/>
        </authorList>
    </citation>
    <scope>NUCLEOTIDE SEQUENCE [LARGE SCALE GENOMIC DNA]</scope>
    <source>
        <strain evidence="4">NRRL 1555(-)</strain>
    </source>
</reference>
<feature type="domain" description="Endonuclease/exonuclease/phosphatase" evidence="2">
    <location>
        <begin position="360"/>
        <end position="470"/>
    </location>
</feature>
<dbReference type="PANTHER" id="PTHR36688">
    <property type="entry name" value="ENDO/EXONUCLEASE/PHOSPHATASE DOMAIN-CONTAINING PROTEIN"/>
    <property type="match status" value="1"/>
</dbReference>
<dbReference type="Proteomes" id="UP000077315">
    <property type="component" value="Unassembled WGS sequence"/>
</dbReference>
<evidence type="ECO:0000256" key="1">
    <source>
        <dbReference type="SAM" id="Coils"/>
    </source>
</evidence>
<dbReference type="GeneID" id="28998550"/>
<keyword evidence="1" id="KW-0175">Coiled coil</keyword>
<feature type="coiled-coil region" evidence="1">
    <location>
        <begin position="31"/>
        <end position="65"/>
    </location>
</feature>
<protein>
    <recommendedName>
        <fullName evidence="2">Endonuclease/exonuclease/phosphatase domain-containing protein</fullName>
    </recommendedName>
</protein>
<dbReference type="GO" id="GO:0003824">
    <property type="term" value="F:catalytic activity"/>
    <property type="evidence" value="ECO:0007669"/>
    <property type="project" value="InterPro"/>
</dbReference>
<dbReference type="EMBL" id="KV441010">
    <property type="protein sequence ID" value="OAD65477.1"/>
    <property type="molecule type" value="Genomic_DNA"/>
</dbReference>
<evidence type="ECO:0000313" key="3">
    <source>
        <dbReference type="EMBL" id="OAD65477.1"/>
    </source>
</evidence>
<dbReference type="InterPro" id="IPR052560">
    <property type="entry name" value="RdDP_mobile_element"/>
</dbReference>
<evidence type="ECO:0000259" key="2">
    <source>
        <dbReference type="Pfam" id="PF14529"/>
    </source>
</evidence>
<proteinExistence type="predicted"/>
<organism evidence="3 4">
    <name type="scientific">Phycomyces blakesleeanus (strain ATCC 8743b / DSM 1359 / FGSC 10004 / NBRC 33097 / NRRL 1555)</name>
    <dbReference type="NCBI Taxonomy" id="763407"/>
    <lineage>
        <taxon>Eukaryota</taxon>
        <taxon>Fungi</taxon>
        <taxon>Fungi incertae sedis</taxon>
        <taxon>Mucoromycota</taxon>
        <taxon>Mucoromycotina</taxon>
        <taxon>Mucoromycetes</taxon>
        <taxon>Mucorales</taxon>
        <taxon>Phycomycetaceae</taxon>
        <taxon>Phycomyces</taxon>
    </lineage>
</organism>